<feature type="transmembrane region" description="Helical" evidence="2">
    <location>
        <begin position="105"/>
        <end position="128"/>
    </location>
</feature>
<feature type="transmembrane region" description="Helical" evidence="2">
    <location>
        <begin position="383"/>
        <end position="405"/>
    </location>
</feature>
<feature type="transmembrane region" description="Helical" evidence="2">
    <location>
        <begin position="47"/>
        <end position="67"/>
    </location>
</feature>
<dbReference type="PANTHER" id="PTHR23542">
    <property type="match status" value="1"/>
</dbReference>
<dbReference type="InterPro" id="IPR036259">
    <property type="entry name" value="MFS_trans_sf"/>
</dbReference>
<keyword evidence="4" id="KW-1185">Reference proteome</keyword>
<organism evidence="3 4">
    <name type="scientific">Saccharothrix xinjiangensis</name>
    <dbReference type="NCBI Taxonomy" id="204798"/>
    <lineage>
        <taxon>Bacteria</taxon>
        <taxon>Bacillati</taxon>
        <taxon>Actinomycetota</taxon>
        <taxon>Actinomycetes</taxon>
        <taxon>Pseudonocardiales</taxon>
        <taxon>Pseudonocardiaceae</taxon>
        <taxon>Saccharothrix</taxon>
    </lineage>
</organism>
<dbReference type="Gene3D" id="1.20.1250.20">
    <property type="entry name" value="MFS general substrate transporter like domains"/>
    <property type="match status" value="2"/>
</dbReference>
<feature type="transmembrane region" description="Helical" evidence="2">
    <location>
        <begin position="174"/>
        <end position="192"/>
    </location>
</feature>
<dbReference type="EMBL" id="JBHSJB010000010">
    <property type="protein sequence ID" value="MFC5054322.1"/>
    <property type="molecule type" value="Genomic_DNA"/>
</dbReference>
<protein>
    <submittedName>
        <fullName evidence="3">MFS transporter</fullName>
    </submittedName>
</protein>
<keyword evidence="2" id="KW-0472">Membrane</keyword>
<dbReference type="PANTHER" id="PTHR23542:SF1">
    <property type="entry name" value="MAJOR FACILITATOR SUPERFAMILY (MFS) PROFILE DOMAIN-CONTAINING PROTEIN"/>
    <property type="match status" value="1"/>
</dbReference>
<comment type="caution">
    <text evidence="3">The sequence shown here is derived from an EMBL/GenBank/DDBJ whole genome shotgun (WGS) entry which is preliminary data.</text>
</comment>
<feature type="region of interest" description="Disordered" evidence="1">
    <location>
        <begin position="413"/>
        <end position="437"/>
    </location>
</feature>
<evidence type="ECO:0000256" key="1">
    <source>
        <dbReference type="SAM" id="MobiDB-lite"/>
    </source>
</evidence>
<feature type="transmembrane region" description="Helical" evidence="2">
    <location>
        <begin position="264"/>
        <end position="284"/>
    </location>
</feature>
<evidence type="ECO:0000313" key="3">
    <source>
        <dbReference type="EMBL" id="MFC5054322.1"/>
    </source>
</evidence>
<gene>
    <name evidence="3" type="ORF">ACFPFM_11195</name>
</gene>
<dbReference type="SUPFAM" id="SSF103473">
    <property type="entry name" value="MFS general substrate transporter"/>
    <property type="match status" value="1"/>
</dbReference>
<reference evidence="4" key="1">
    <citation type="journal article" date="2019" name="Int. J. Syst. Evol. Microbiol.">
        <title>The Global Catalogue of Microorganisms (GCM) 10K type strain sequencing project: providing services to taxonomists for standard genome sequencing and annotation.</title>
        <authorList>
            <consortium name="The Broad Institute Genomics Platform"/>
            <consortium name="The Broad Institute Genome Sequencing Center for Infectious Disease"/>
            <person name="Wu L."/>
            <person name="Ma J."/>
        </authorList>
    </citation>
    <scope>NUCLEOTIDE SEQUENCE [LARGE SCALE GENOMIC DNA]</scope>
    <source>
        <strain evidence="4">KCTC 12848</strain>
    </source>
</reference>
<feature type="transmembrane region" description="Helical" evidence="2">
    <location>
        <begin position="79"/>
        <end position="99"/>
    </location>
</feature>
<feature type="transmembrane region" description="Helical" evidence="2">
    <location>
        <begin position="353"/>
        <end position="377"/>
    </location>
</feature>
<proteinExistence type="predicted"/>
<accession>A0ABV9XY16</accession>
<dbReference type="InterPro" id="IPR011701">
    <property type="entry name" value="MFS"/>
</dbReference>
<feature type="transmembrane region" description="Helical" evidence="2">
    <location>
        <begin position="319"/>
        <end position="341"/>
    </location>
</feature>
<dbReference type="Pfam" id="PF07690">
    <property type="entry name" value="MFS_1"/>
    <property type="match status" value="1"/>
</dbReference>
<evidence type="ECO:0000256" key="2">
    <source>
        <dbReference type="SAM" id="Phobius"/>
    </source>
</evidence>
<feature type="transmembrane region" description="Helical" evidence="2">
    <location>
        <begin position="230"/>
        <end position="252"/>
    </location>
</feature>
<feature type="transmembrane region" description="Helical" evidence="2">
    <location>
        <begin position="296"/>
        <end position="313"/>
    </location>
</feature>
<keyword evidence="2" id="KW-1133">Transmembrane helix</keyword>
<sequence length="437" mass="46140">MPADSSAARVLATPRVLTLLAIALVSRTVVAVLPITLLVSLAQPYGYGRAAVINGTMVLVLAVLGPLRGRVLDRVGQRRALVVMGIAAMTLMSLVAVSVAARWPWWSSLLLVIAAALTSPPLNAALRTSWRRVVQGEQQLKLVHSADSVLEEIGFVLAPLAAGLALVALPPRHAYELCVAVYVLVITAYLIIAKRHGLGEKPSPATEESARPPSASRRRQRWLGPLSEPAMLMIIAPLLVMGCVFGGIGILVPAYTQHLSAMSWMGPLLAMISIGGVVGGIVYGTLRWNSDLWSKYRILAIGFALPACLLFTARPLWLLALLLVLSGLFVTPVFINAFLLVDHTIDEGMRHEANIWVGASTDVANGIIAIVIGALVAKADFNSALTVLSSCAAVGLAIALIWGYLARRGAAHDQPGTPAATGPAPQPAQSQPSHTTP</sequence>
<dbReference type="Proteomes" id="UP001595833">
    <property type="component" value="Unassembled WGS sequence"/>
</dbReference>
<dbReference type="RefSeq" id="WP_344041620.1">
    <property type="nucleotide sequence ID" value="NZ_BAAAKE010000029.1"/>
</dbReference>
<keyword evidence="2" id="KW-0812">Transmembrane</keyword>
<feature type="compositionally biased region" description="Low complexity" evidence="1">
    <location>
        <begin position="414"/>
        <end position="437"/>
    </location>
</feature>
<evidence type="ECO:0000313" key="4">
    <source>
        <dbReference type="Proteomes" id="UP001595833"/>
    </source>
</evidence>
<name>A0ABV9XY16_9PSEU</name>
<feature type="region of interest" description="Disordered" evidence="1">
    <location>
        <begin position="200"/>
        <end position="219"/>
    </location>
</feature>